<dbReference type="EMBL" id="JASAYT010000014">
    <property type="protein sequence ID" value="MDP8174871.1"/>
    <property type="molecule type" value="Genomic_DNA"/>
</dbReference>
<comment type="similarity">
    <text evidence="1">Belongs to the 'GDSL' lipolytic enzyme family.</text>
</comment>
<feature type="chain" id="PRO_5042446125" evidence="5">
    <location>
        <begin position="21"/>
        <end position="679"/>
    </location>
</feature>
<dbReference type="Pfam" id="PF00657">
    <property type="entry name" value="Lipase_GDSL"/>
    <property type="match status" value="1"/>
</dbReference>
<dbReference type="GO" id="GO:0016298">
    <property type="term" value="F:lipase activity"/>
    <property type="evidence" value="ECO:0007669"/>
    <property type="project" value="InterPro"/>
</dbReference>
<feature type="active site" evidence="4">
    <location>
        <position position="365"/>
    </location>
</feature>
<keyword evidence="2 5" id="KW-0732">Signal</keyword>
<evidence type="ECO:0000256" key="3">
    <source>
        <dbReference type="ARBA" id="ARBA00022801"/>
    </source>
</evidence>
<dbReference type="SUPFAM" id="SSF52266">
    <property type="entry name" value="SGNH hydrolase"/>
    <property type="match status" value="1"/>
</dbReference>
<feature type="active site" description="Nucleophile" evidence="4">
    <location>
        <position position="29"/>
    </location>
</feature>
<dbReference type="InterPro" id="IPR005546">
    <property type="entry name" value="Autotransporte_beta"/>
</dbReference>
<gene>
    <name evidence="7" type="ORF">QJU93_03590</name>
    <name evidence="8" type="ORF">QJU97_05290</name>
</gene>
<keyword evidence="3 8" id="KW-0378">Hydrolase</keyword>
<dbReference type="Gene3D" id="3.40.50.1110">
    <property type="entry name" value="SGNH hydrolase"/>
    <property type="match status" value="1"/>
</dbReference>
<sequence length="679" mass="75876">MQIKKSILALLCLSSSFSMAQNLVVFGDSLSDTGQDNWYRKASYLKNGTDYHSLYDEHLTQTLGGELSPSTQGGTNYAYSGGVIMAQNQDPQAIAIQPNLAIKNQINDYLQNPVKKEALHILWAGGNDMATVLATAATKNTDEEKKAYLLQNIKAMSQTMAEQWGKLKQAGVNTIIIPTVPNITYSPEFFNQFGMAAGKQISTASWGLISAQDFIDIFNETVDTLSQKPTQNIEEFEEYRQQVFKETATKFYNSRYWFTQAALSRYGYDAEGIEKELTDIYKKTTSSAKLATTILNQQVTAALNQVGGNIVRVDADTLVNEMLTQPTRYGIDNTVAVACKGSTAKDPQPCSPAEQKVAKNRLFADSFHPGPKAHKTMADYILNVLQTPKDMAVLTPILQQQNELAFDFTRTQSNLNRQHRQTENTVSPVIAYQNQKGGDSLHLGAKIQFNPNWQLTVLAHTQKQNQKSGLVNINTRNRVFSTALRYDADRWYLGSSLQLNLTKLNTQRTAYIGESVHKQSASTNANSVGLSVFGGYEWKIKETKLSLIADIHSIKTQIKALGERNQGITQMQFTPNVDHSLKTGLGFDLRYQATNWQPYLTARWIKEWNSDITTLNSTLNGSTFKTIIPLDTSWVNMMAGLRFKPANHNWYANVAVSRDIGRKDNFSKTSFQAEIGLEF</sequence>
<dbReference type="PANTHER" id="PTHR45648:SF22">
    <property type="entry name" value="GDSL LIPASE_ACYLHYDROLASE FAMILY PROTEIN (AFU_ORTHOLOGUE AFUA_4G14700)"/>
    <property type="match status" value="1"/>
</dbReference>
<dbReference type="InterPro" id="IPR051058">
    <property type="entry name" value="GDSL_Est/Lipase"/>
</dbReference>
<evidence type="ECO:0000256" key="4">
    <source>
        <dbReference type="PIRSR" id="PIRSR037375-1"/>
    </source>
</evidence>
<dbReference type="PROSITE" id="PS01098">
    <property type="entry name" value="LIPASE_GDSL_SER"/>
    <property type="match status" value="1"/>
</dbReference>
<feature type="active site" evidence="4">
    <location>
        <position position="368"/>
    </location>
</feature>
<organism evidence="8 9">
    <name type="scientific">Phocoenobacter skyensis</name>
    <dbReference type="NCBI Taxonomy" id="97481"/>
    <lineage>
        <taxon>Bacteria</taxon>
        <taxon>Pseudomonadati</taxon>
        <taxon>Pseudomonadota</taxon>
        <taxon>Gammaproteobacteria</taxon>
        <taxon>Pasteurellales</taxon>
        <taxon>Pasteurellaceae</taxon>
        <taxon>Phocoenobacter</taxon>
    </lineage>
</organism>
<evidence type="ECO:0000313" key="9">
    <source>
        <dbReference type="Proteomes" id="UP001231736"/>
    </source>
</evidence>
<feature type="domain" description="Autotransporter" evidence="6">
    <location>
        <begin position="399"/>
        <end position="679"/>
    </location>
</feature>
<dbReference type="PIRSF" id="PIRSF037375">
    <property type="entry name" value="Autotrns_EstA"/>
    <property type="match status" value="1"/>
</dbReference>
<dbReference type="SUPFAM" id="SSF103515">
    <property type="entry name" value="Autotransporter"/>
    <property type="match status" value="1"/>
</dbReference>
<comment type="caution">
    <text evidence="8">The sequence shown here is derived from an EMBL/GenBank/DDBJ whole genome shotgun (WGS) entry which is preliminary data.</text>
</comment>
<protein>
    <submittedName>
        <fullName evidence="8">SGNH/GDSL hydrolase family protein</fullName>
    </submittedName>
</protein>
<reference evidence="8" key="1">
    <citation type="journal article" date="2023" name="Front. Microbiol.">
        <title>Phylogeography and host specificity of Pasteurellaceae pathogenic to sea-farmed fish in the north-east Atlantic.</title>
        <authorList>
            <person name="Gulla S."/>
            <person name="Colquhoun D.J."/>
            <person name="Olsen A.B."/>
            <person name="Spilsberg B."/>
            <person name="Lagesen K."/>
            <person name="Aakesson C.P."/>
            <person name="Strom S."/>
            <person name="Manji F."/>
            <person name="Birkbeck T.H."/>
            <person name="Nilsen H.K."/>
        </authorList>
    </citation>
    <scope>NUCLEOTIDE SEQUENCE</scope>
    <source>
        <strain evidence="8">98B1</strain>
        <strain evidence="7">TW16_20</strain>
    </source>
</reference>
<dbReference type="PROSITE" id="PS51208">
    <property type="entry name" value="AUTOTRANSPORTER"/>
    <property type="match status" value="1"/>
</dbReference>
<feature type="signal peptide" evidence="5">
    <location>
        <begin position="1"/>
        <end position="20"/>
    </location>
</feature>
<evidence type="ECO:0000256" key="2">
    <source>
        <dbReference type="ARBA" id="ARBA00022729"/>
    </source>
</evidence>
<dbReference type="InterPro" id="IPR036709">
    <property type="entry name" value="Autotransporte_beta_dom_sf"/>
</dbReference>
<proteinExistence type="inferred from homology"/>
<dbReference type="Proteomes" id="UP001231736">
    <property type="component" value="Unassembled WGS sequence"/>
</dbReference>
<dbReference type="Gene3D" id="2.40.128.130">
    <property type="entry name" value="Autotransporter beta-domain"/>
    <property type="match status" value="1"/>
</dbReference>
<dbReference type="InterPro" id="IPR017186">
    <property type="entry name" value="Lipase_autotranspt_EstA"/>
</dbReference>
<dbReference type="GO" id="GO:0006629">
    <property type="term" value="P:lipid metabolic process"/>
    <property type="evidence" value="ECO:0007669"/>
    <property type="project" value="InterPro"/>
</dbReference>
<evidence type="ECO:0000256" key="1">
    <source>
        <dbReference type="ARBA" id="ARBA00008668"/>
    </source>
</evidence>
<dbReference type="InterPro" id="IPR008265">
    <property type="entry name" value="Lipase_GDSL_AS"/>
</dbReference>
<dbReference type="SMART" id="SM00869">
    <property type="entry name" value="Autotransporter"/>
    <property type="match status" value="1"/>
</dbReference>
<evidence type="ECO:0000313" key="8">
    <source>
        <dbReference type="EMBL" id="MDP8174871.1"/>
    </source>
</evidence>
<dbReference type="InterPro" id="IPR036514">
    <property type="entry name" value="SGNH_hydro_sf"/>
</dbReference>
<dbReference type="Proteomes" id="UP001236239">
    <property type="component" value="Unassembled WGS sequence"/>
</dbReference>
<evidence type="ECO:0000313" key="7">
    <source>
        <dbReference type="EMBL" id="MDP8172439.1"/>
    </source>
</evidence>
<dbReference type="RefSeq" id="WP_306374647.1">
    <property type="nucleotide sequence ID" value="NZ_JASAYK010000007.1"/>
</dbReference>
<dbReference type="EMBL" id="JASAYQ010000004">
    <property type="protein sequence ID" value="MDP8172439.1"/>
    <property type="molecule type" value="Genomic_DNA"/>
</dbReference>
<evidence type="ECO:0000259" key="6">
    <source>
        <dbReference type="PROSITE" id="PS51208"/>
    </source>
</evidence>
<evidence type="ECO:0000256" key="5">
    <source>
        <dbReference type="SAM" id="SignalP"/>
    </source>
</evidence>
<dbReference type="PANTHER" id="PTHR45648">
    <property type="entry name" value="GDSL LIPASE/ACYLHYDROLASE FAMILY PROTEIN (AFU_ORTHOLOGUE AFUA_4G14700)"/>
    <property type="match status" value="1"/>
</dbReference>
<dbReference type="InterPro" id="IPR001087">
    <property type="entry name" value="GDSL"/>
</dbReference>
<dbReference type="AlphaFoldDB" id="A0AAJ6NDK7"/>
<dbReference type="Pfam" id="PF03797">
    <property type="entry name" value="Autotransporter"/>
    <property type="match status" value="1"/>
</dbReference>
<accession>A0AAJ6NDK7</accession>
<dbReference type="CDD" id="cd01847">
    <property type="entry name" value="Triacylglycerol_lipase_like"/>
    <property type="match status" value="1"/>
</dbReference>
<name>A0AAJ6NDK7_9PAST</name>